<sequence length="192" mass="21377">MIASLMGPSLFIQPHYDDVPLSCGGTVALLAQGGYQPHMVTVFASELLPQMVGEFAASKHERWKLTDPDQVLAARRNEDAAAARALGCDVRWLGLPDAIYRDRYTSDRELFGPLPPRRRNSPSIWSRRSAACPSGGRAIVCPCRWASAHMWTTSLCSRPAAAWRPWGWRSMPMRTAPMPSTRQKAGISAWRR</sequence>
<gene>
    <name evidence="1" type="ORF">GR303_08830</name>
</gene>
<evidence type="ECO:0008006" key="3">
    <source>
        <dbReference type="Google" id="ProtNLM"/>
    </source>
</evidence>
<dbReference type="Proteomes" id="UP000818323">
    <property type="component" value="Unassembled WGS sequence"/>
</dbReference>
<accession>A0ABW9YVR9</accession>
<evidence type="ECO:0000313" key="2">
    <source>
        <dbReference type="Proteomes" id="UP000818323"/>
    </source>
</evidence>
<dbReference type="EMBL" id="JAAAXJ010000003">
    <property type="protein sequence ID" value="NBJ24457.1"/>
    <property type="molecule type" value="Genomic_DNA"/>
</dbReference>
<dbReference type="Pfam" id="PF02585">
    <property type="entry name" value="PIG-L"/>
    <property type="match status" value="1"/>
</dbReference>
<protein>
    <recommendedName>
        <fullName evidence="3">PIG-L family deacetylase</fullName>
    </recommendedName>
</protein>
<keyword evidence="2" id="KW-1185">Reference proteome</keyword>
<dbReference type="Gene3D" id="3.40.50.10320">
    <property type="entry name" value="LmbE-like"/>
    <property type="match status" value="1"/>
</dbReference>
<dbReference type="SUPFAM" id="SSF102588">
    <property type="entry name" value="LmbE-like"/>
    <property type="match status" value="1"/>
</dbReference>
<evidence type="ECO:0000313" key="1">
    <source>
        <dbReference type="EMBL" id="NBJ24457.1"/>
    </source>
</evidence>
<organism evidence="1 2">
    <name type="scientific">Microvirga arsenatis</name>
    <dbReference type="NCBI Taxonomy" id="2692265"/>
    <lineage>
        <taxon>Bacteria</taxon>
        <taxon>Pseudomonadati</taxon>
        <taxon>Pseudomonadota</taxon>
        <taxon>Alphaproteobacteria</taxon>
        <taxon>Hyphomicrobiales</taxon>
        <taxon>Methylobacteriaceae</taxon>
        <taxon>Microvirga</taxon>
    </lineage>
</organism>
<dbReference type="InterPro" id="IPR003737">
    <property type="entry name" value="GlcNAc_PI_deacetylase-related"/>
</dbReference>
<proteinExistence type="predicted"/>
<reference evidence="1 2" key="1">
    <citation type="submission" date="2020-01" db="EMBL/GenBank/DDBJ databases">
        <title>Microvirga sp. nov., an arsenate reduction bacterium isolated from Tibet hotspring sediments.</title>
        <authorList>
            <person name="Yuan C.-G."/>
        </authorList>
    </citation>
    <scope>NUCLEOTIDE SEQUENCE [LARGE SCALE GENOMIC DNA]</scope>
    <source>
        <strain evidence="1 2">SYSU G3D203</strain>
    </source>
</reference>
<name>A0ABW9YVR9_9HYPH</name>
<comment type="caution">
    <text evidence="1">The sequence shown here is derived from an EMBL/GenBank/DDBJ whole genome shotgun (WGS) entry which is preliminary data.</text>
</comment>
<dbReference type="InterPro" id="IPR024078">
    <property type="entry name" value="LmbE-like_dom_sf"/>
</dbReference>